<keyword evidence="1" id="KW-0812">Transmembrane</keyword>
<gene>
    <name evidence="2" type="ORF">V144x_57630</name>
</gene>
<name>A0A517W4S0_9PLAN</name>
<dbReference type="AlphaFoldDB" id="A0A517W4S0"/>
<protein>
    <submittedName>
        <fullName evidence="2">Uncharacterized protein</fullName>
    </submittedName>
</protein>
<keyword evidence="1" id="KW-1133">Transmembrane helix</keyword>
<dbReference type="Proteomes" id="UP000318704">
    <property type="component" value="Chromosome"/>
</dbReference>
<reference evidence="2 3" key="1">
    <citation type="submission" date="2019-03" db="EMBL/GenBank/DDBJ databases">
        <title>Deep-cultivation of Planctomycetes and their phenomic and genomic characterization uncovers novel biology.</title>
        <authorList>
            <person name="Wiegand S."/>
            <person name="Jogler M."/>
            <person name="Boedeker C."/>
            <person name="Pinto D."/>
            <person name="Vollmers J."/>
            <person name="Rivas-Marin E."/>
            <person name="Kohn T."/>
            <person name="Peeters S.H."/>
            <person name="Heuer A."/>
            <person name="Rast P."/>
            <person name="Oberbeckmann S."/>
            <person name="Bunk B."/>
            <person name="Jeske O."/>
            <person name="Meyerdierks A."/>
            <person name="Storesund J.E."/>
            <person name="Kallscheuer N."/>
            <person name="Luecker S."/>
            <person name="Lage O.M."/>
            <person name="Pohl T."/>
            <person name="Merkel B.J."/>
            <person name="Hornburger P."/>
            <person name="Mueller R.-W."/>
            <person name="Bruemmer F."/>
            <person name="Labrenz M."/>
            <person name="Spormann A.M."/>
            <person name="Op den Camp H."/>
            <person name="Overmann J."/>
            <person name="Amann R."/>
            <person name="Jetten M.S.M."/>
            <person name="Mascher T."/>
            <person name="Medema M.H."/>
            <person name="Devos D.P."/>
            <person name="Kaster A.-K."/>
            <person name="Ovreas L."/>
            <person name="Rohde M."/>
            <person name="Galperin M.Y."/>
            <person name="Jogler C."/>
        </authorList>
    </citation>
    <scope>NUCLEOTIDE SEQUENCE [LARGE SCALE GENOMIC DNA]</scope>
    <source>
        <strain evidence="2 3">V144</strain>
    </source>
</reference>
<accession>A0A517W4S0</accession>
<dbReference type="KEGG" id="gaw:V144x_57630"/>
<keyword evidence="1" id="KW-0472">Membrane</keyword>
<evidence type="ECO:0000256" key="1">
    <source>
        <dbReference type="SAM" id="Phobius"/>
    </source>
</evidence>
<dbReference type="RefSeq" id="WP_197998675.1">
    <property type="nucleotide sequence ID" value="NZ_CP037920.1"/>
</dbReference>
<feature type="transmembrane region" description="Helical" evidence="1">
    <location>
        <begin position="6"/>
        <end position="27"/>
    </location>
</feature>
<organism evidence="2 3">
    <name type="scientific">Gimesia aquarii</name>
    <dbReference type="NCBI Taxonomy" id="2527964"/>
    <lineage>
        <taxon>Bacteria</taxon>
        <taxon>Pseudomonadati</taxon>
        <taxon>Planctomycetota</taxon>
        <taxon>Planctomycetia</taxon>
        <taxon>Planctomycetales</taxon>
        <taxon>Planctomycetaceae</taxon>
        <taxon>Gimesia</taxon>
    </lineage>
</organism>
<evidence type="ECO:0000313" key="2">
    <source>
        <dbReference type="EMBL" id="QDU00250.1"/>
    </source>
</evidence>
<proteinExistence type="predicted"/>
<dbReference type="EMBL" id="CP037920">
    <property type="protein sequence ID" value="QDU00250.1"/>
    <property type="molecule type" value="Genomic_DNA"/>
</dbReference>
<evidence type="ECO:0000313" key="3">
    <source>
        <dbReference type="Proteomes" id="UP000318704"/>
    </source>
</evidence>
<sequence>MIVNLIVGGVTVLMLVFVLVWFFFPATRNWFERPKHRFMETERLMDDKKQPN</sequence>